<dbReference type="Gene3D" id="2.60.120.620">
    <property type="entry name" value="q2cbj1_9rhob like domain"/>
    <property type="match status" value="1"/>
</dbReference>
<feature type="non-terminal residue" evidence="1">
    <location>
        <position position="215"/>
    </location>
</feature>
<dbReference type="PANTHER" id="PTHR40128">
    <property type="entry name" value="EXPRESSED PROTEIN"/>
    <property type="match status" value="1"/>
</dbReference>
<protein>
    <recommendedName>
        <fullName evidence="2">JmjC domain-containing protein</fullName>
    </recommendedName>
</protein>
<dbReference type="SUPFAM" id="SSF51197">
    <property type="entry name" value="Clavaminate synthase-like"/>
    <property type="match status" value="1"/>
</dbReference>
<dbReference type="Pfam" id="PF05721">
    <property type="entry name" value="PhyH"/>
    <property type="match status" value="1"/>
</dbReference>
<dbReference type="PANTHER" id="PTHR40128:SF1">
    <property type="entry name" value="PHYTANOYL-COA HYDROXYLASE"/>
    <property type="match status" value="1"/>
</dbReference>
<sequence length="215" mass="24014">MAMVNMVQIEPFVDMTNLLNRPEELRQRGEEDGCLFFSGLLAPKKVNNVRSKILSVCDKHGWIKEGSDYTEGMANTEILVREEADPKWQAFYNDLQKVRDFHNLALDEGLIHVFEVLFGESVLPHSRNICRVVFPDSASHSTPPHQDNFYIGGSEETWTAWIPCGDCPVKLGGLAVAKGSHKRGNLRVKEAVGPGGRQVDVEDQQVWIGGDYTCG</sequence>
<accession>A0A383B351</accession>
<dbReference type="InterPro" id="IPR008775">
    <property type="entry name" value="Phytyl_CoA_dOase-like"/>
</dbReference>
<evidence type="ECO:0000313" key="1">
    <source>
        <dbReference type="EMBL" id="SVE14220.1"/>
    </source>
</evidence>
<organism evidence="1">
    <name type="scientific">marine metagenome</name>
    <dbReference type="NCBI Taxonomy" id="408172"/>
    <lineage>
        <taxon>unclassified sequences</taxon>
        <taxon>metagenomes</taxon>
        <taxon>ecological metagenomes</taxon>
    </lineage>
</organism>
<evidence type="ECO:0008006" key="2">
    <source>
        <dbReference type="Google" id="ProtNLM"/>
    </source>
</evidence>
<reference evidence="1" key="1">
    <citation type="submission" date="2018-05" db="EMBL/GenBank/DDBJ databases">
        <authorList>
            <person name="Lanie J.A."/>
            <person name="Ng W.-L."/>
            <person name="Kazmierczak K.M."/>
            <person name="Andrzejewski T.M."/>
            <person name="Davidsen T.M."/>
            <person name="Wayne K.J."/>
            <person name="Tettelin H."/>
            <person name="Glass J.I."/>
            <person name="Rusch D."/>
            <person name="Podicherti R."/>
            <person name="Tsui H.-C.T."/>
            <person name="Winkler M.E."/>
        </authorList>
    </citation>
    <scope>NUCLEOTIDE SEQUENCE</scope>
</reference>
<proteinExistence type="predicted"/>
<dbReference type="AlphaFoldDB" id="A0A383B351"/>
<gene>
    <name evidence="1" type="ORF">METZ01_LOCUS467074</name>
</gene>
<name>A0A383B351_9ZZZZ</name>
<dbReference type="EMBL" id="UINC01196971">
    <property type="protein sequence ID" value="SVE14220.1"/>
    <property type="molecule type" value="Genomic_DNA"/>
</dbReference>